<keyword evidence="6" id="KW-0521">NADP</keyword>
<dbReference type="EMBL" id="CAMPGE010017203">
    <property type="protein sequence ID" value="CAI2375708.1"/>
    <property type="molecule type" value="Genomic_DNA"/>
</dbReference>
<organism evidence="8 9">
    <name type="scientific">Euplotes crassus</name>
    <dbReference type="NCBI Taxonomy" id="5936"/>
    <lineage>
        <taxon>Eukaryota</taxon>
        <taxon>Sar</taxon>
        <taxon>Alveolata</taxon>
        <taxon>Ciliophora</taxon>
        <taxon>Intramacronucleata</taxon>
        <taxon>Spirotrichea</taxon>
        <taxon>Hypotrichia</taxon>
        <taxon>Euplotida</taxon>
        <taxon>Euplotidae</taxon>
        <taxon>Moneuplotes</taxon>
    </lineage>
</organism>
<evidence type="ECO:0000256" key="7">
    <source>
        <dbReference type="SAM" id="MobiDB-lite"/>
    </source>
</evidence>
<protein>
    <recommendedName>
        <fullName evidence="6">NAD(P)(+)--arginine ADP-ribosyltransferase</fullName>
        <ecNumber evidence="6">2.4.2.31</ecNumber>
    </recommendedName>
    <alternativeName>
        <fullName evidence="6">Mono(ADP-ribosyl)transferase</fullName>
    </alternativeName>
</protein>
<evidence type="ECO:0000256" key="1">
    <source>
        <dbReference type="ARBA" id="ARBA00009558"/>
    </source>
</evidence>
<name>A0AAD1XN40_EUPCR</name>
<keyword evidence="9" id="KW-1185">Reference proteome</keyword>
<evidence type="ECO:0000256" key="2">
    <source>
        <dbReference type="ARBA" id="ARBA00022676"/>
    </source>
</evidence>
<dbReference type="GO" id="GO:0106274">
    <property type="term" value="F:NAD+-protein-arginine ADP-ribosyltransferase activity"/>
    <property type="evidence" value="ECO:0007669"/>
    <property type="project" value="UniProtKB-EC"/>
</dbReference>
<dbReference type="InterPro" id="IPR000768">
    <property type="entry name" value="ART"/>
</dbReference>
<comment type="similarity">
    <text evidence="1 6">Belongs to the Arg-specific ADP-ribosyltransferase family.</text>
</comment>
<dbReference type="AlphaFoldDB" id="A0AAD1XN40"/>
<accession>A0AAD1XN40</accession>
<evidence type="ECO:0000313" key="8">
    <source>
        <dbReference type="EMBL" id="CAI2375708.1"/>
    </source>
</evidence>
<proteinExistence type="inferred from homology"/>
<evidence type="ECO:0000256" key="3">
    <source>
        <dbReference type="ARBA" id="ARBA00022679"/>
    </source>
</evidence>
<dbReference type="Proteomes" id="UP001295684">
    <property type="component" value="Unassembled WGS sequence"/>
</dbReference>
<comment type="catalytic activity">
    <reaction evidence="5 6">
        <text>L-arginyl-[protein] + NAD(+) = N(omega)-(ADP-D-ribosyl)-L-arginyl-[protein] + nicotinamide + H(+)</text>
        <dbReference type="Rhea" id="RHEA:19149"/>
        <dbReference type="Rhea" id="RHEA-COMP:10532"/>
        <dbReference type="Rhea" id="RHEA-COMP:15087"/>
        <dbReference type="ChEBI" id="CHEBI:15378"/>
        <dbReference type="ChEBI" id="CHEBI:17154"/>
        <dbReference type="ChEBI" id="CHEBI:29965"/>
        <dbReference type="ChEBI" id="CHEBI:57540"/>
        <dbReference type="ChEBI" id="CHEBI:142554"/>
        <dbReference type="EC" id="2.4.2.31"/>
    </reaction>
</comment>
<sequence length="282" mass="32979">MESSCYSSCTEETKASSSKAKKKKVKKAKKVKKELDAKGKKFMDLFKTTEFMKVYSKTPRESELSEVYEDICNIVSPIYKREIDKIFDDYQDDPVTAVMKLWTSKLFISEPINLALILDANATFDYDPDNLRNYFSQLKTKYKIDYDEVLKYSMKFIRMINYFIVEYATCENTKNRTTYGFISQEIFKNKEVGDTFRIPTFQRTSEDKEGALQLQTIENSGDSMYLAIYRIPKGCYNAGKIGERSKYEIEEETLIPPYTLYTVTKKERNELWLDVCKDNKSA</sequence>
<comment type="caution">
    <text evidence="8">The sequence shown here is derived from an EMBL/GenBank/DDBJ whole genome shotgun (WGS) entry which is preliminary data.</text>
</comment>
<keyword evidence="3 6" id="KW-0808">Transferase</keyword>
<evidence type="ECO:0000256" key="6">
    <source>
        <dbReference type="RuleBase" id="RU361228"/>
    </source>
</evidence>
<dbReference type="Pfam" id="PF01129">
    <property type="entry name" value="ART"/>
    <property type="match status" value="1"/>
</dbReference>
<dbReference type="EC" id="2.4.2.31" evidence="6"/>
<reference evidence="8" key="1">
    <citation type="submission" date="2023-07" db="EMBL/GenBank/DDBJ databases">
        <authorList>
            <consortium name="AG Swart"/>
            <person name="Singh M."/>
            <person name="Singh A."/>
            <person name="Seah K."/>
            <person name="Emmerich C."/>
        </authorList>
    </citation>
    <scope>NUCLEOTIDE SEQUENCE</scope>
    <source>
        <strain evidence="8">DP1</strain>
    </source>
</reference>
<dbReference type="SUPFAM" id="SSF56399">
    <property type="entry name" value="ADP-ribosylation"/>
    <property type="match status" value="1"/>
</dbReference>
<keyword evidence="2 6" id="KW-0328">Glycosyltransferase</keyword>
<feature type="compositionally biased region" description="Low complexity" evidence="7">
    <location>
        <begin position="1"/>
        <end position="18"/>
    </location>
</feature>
<gene>
    <name evidence="8" type="ORF">ECRASSUSDP1_LOCUS17072</name>
</gene>
<keyword evidence="6" id="KW-0520">NAD</keyword>
<evidence type="ECO:0000256" key="4">
    <source>
        <dbReference type="ARBA" id="ARBA00022695"/>
    </source>
</evidence>
<evidence type="ECO:0000256" key="5">
    <source>
        <dbReference type="ARBA" id="ARBA00047597"/>
    </source>
</evidence>
<evidence type="ECO:0000313" key="9">
    <source>
        <dbReference type="Proteomes" id="UP001295684"/>
    </source>
</evidence>
<keyword evidence="4" id="KW-0548">Nucleotidyltransferase</keyword>
<dbReference type="GO" id="GO:0016779">
    <property type="term" value="F:nucleotidyltransferase activity"/>
    <property type="evidence" value="ECO:0007669"/>
    <property type="project" value="UniProtKB-KW"/>
</dbReference>
<feature type="region of interest" description="Disordered" evidence="7">
    <location>
        <begin position="1"/>
        <end position="22"/>
    </location>
</feature>
<dbReference type="Gene3D" id="3.90.176.10">
    <property type="entry name" value="Toxin ADP-ribosyltransferase, Chain A, domain 1"/>
    <property type="match status" value="1"/>
</dbReference>